<dbReference type="InterPro" id="IPR019826">
    <property type="entry name" value="Carboxylesterase_B_AS"/>
</dbReference>
<keyword evidence="3 5" id="KW-0378">Hydrolase</keyword>
<evidence type="ECO:0000259" key="8">
    <source>
        <dbReference type="Pfam" id="PF00135"/>
    </source>
</evidence>
<protein>
    <recommendedName>
        <fullName evidence="5">Carboxylic ester hydrolase</fullName>
        <ecNumber evidence="5">3.1.1.-</ecNumber>
    </recommendedName>
</protein>
<dbReference type="InterPro" id="IPR029058">
    <property type="entry name" value="AB_hydrolase_fold"/>
</dbReference>
<keyword evidence="4" id="KW-0325">Glycoprotein</keyword>
<dbReference type="RefSeq" id="XP_034231366.1">
    <property type="nucleotide sequence ID" value="XM_034375475.1"/>
</dbReference>
<evidence type="ECO:0000256" key="7">
    <source>
        <dbReference type="SAM" id="Phobius"/>
    </source>
</evidence>
<dbReference type="Proteomes" id="UP000515158">
    <property type="component" value="Unplaced"/>
</dbReference>
<feature type="compositionally biased region" description="Pro residues" evidence="6">
    <location>
        <begin position="43"/>
        <end position="59"/>
    </location>
</feature>
<dbReference type="EC" id="3.1.1.-" evidence="5"/>
<dbReference type="AlphaFoldDB" id="A0A6P8Y5V4"/>
<dbReference type="PROSITE" id="PS00122">
    <property type="entry name" value="CARBOXYLESTERASE_B_1"/>
    <property type="match status" value="1"/>
</dbReference>
<dbReference type="OrthoDB" id="19653at2759"/>
<keyword evidence="2" id="KW-0719">Serine esterase</keyword>
<evidence type="ECO:0000256" key="4">
    <source>
        <dbReference type="ARBA" id="ARBA00023180"/>
    </source>
</evidence>
<evidence type="ECO:0000256" key="5">
    <source>
        <dbReference type="RuleBase" id="RU361235"/>
    </source>
</evidence>
<dbReference type="KEGG" id="tpal:117639623"/>
<comment type="similarity">
    <text evidence="1 5">Belongs to the type-B carboxylesterase/lipase family.</text>
</comment>
<evidence type="ECO:0000256" key="3">
    <source>
        <dbReference type="ARBA" id="ARBA00022801"/>
    </source>
</evidence>
<evidence type="ECO:0000256" key="6">
    <source>
        <dbReference type="SAM" id="MobiDB-lite"/>
    </source>
</evidence>
<evidence type="ECO:0000256" key="1">
    <source>
        <dbReference type="ARBA" id="ARBA00005964"/>
    </source>
</evidence>
<dbReference type="GeneID" id="117639623"/>
<feature type="region of interest" description="Disordered" evidence="6">
    <location>
        <begin position="36"/>
        <end position="59"/>
    </location>
</feature>
<dbReference type="Pfam" id="PF00135">
    <property type="entry name" value="COesterase"/>
    <property type="match status" value="1"/>
</dbReference>
<dbReference type="GO" id="GO:0052689">
    <property type="term" value="F:carboxylic ester hydrolase activity"/>
    <property type="evidence" value="ECO:0007669"/>
    <property type="project" value="UniProtKB-KW"/>
</dbReference>
<keyword evidence="9" id="KW-1185">Reference proteome</keyword>
<dbReference type="SUPFAM" id="SSF53474">
    <property type="entry name" value="alpha/beta-Hydrolases"/>
    <property type="match status" value="1"/>
</dbReference>
<dbReference type="InterPro" id="IPR002018">
    <property type="entry name" value="CarbesteraseB"/>
</dbReference>
<feature type="domain" description="Carboxylesterase type B" evidence="8">
    <location>
        <begin position="61"/>
        <end position="586"/>
    </location>
</feature>
<keyword evidence="7" id="KW-0812">Transmembrane</keyword>
<evidence type="ECO:0000313" key="10">
    <source>
        <dbReference type="RefSeq" id="XP_034231366.1"/>
    </source>
</evidence>
<proteinExistence type="inferred from homology"/>
<name>A0A6P8Y5V4_THRPL</name>
<dbReference type="InterPro" id="IPR050309">
    <property type="entry name" value="Type-B_Carboxylest/Lipase"/>
</dbReference>
<organism evidence="10">
    <name type="scientific">Thrips palmi</name>
    <name type="common">Melon thrips</name>
    <dbReference type="NCBI Taxonomy" id="161013"/>
    <lineage>
        <taxon>Eukaryota</taxon>
        <taxon>Metazoa</taxon>
        <taxon>Ecdysozoa</taxon>
        <taxon>Arthropoda</taxon>
        <taxon>Hexapoda</taxon>
        <taxon>Insecta</taxon>
        <taxon>Pterygota</taxon>
        <taxon>Neoptera</taxon>
        <taxon>Paraneoptera</taxon>
        <taxon>Thysanoptera</taxon>
        <taxon>Terebrantia</taxon>
        <taxon>Thripoidea</taxon>
        <taxon>Thripidae</taxon>
        <taxon>Thrips</taxon>
    </lineage>
</organism>
<feature type="transmembrane region" description="Helical" evidence="7">
    <location>
        <begin position="7"/>
        <end position="26"/>
    </location>
</feature>
<dbReference type="InParanoid" id="A0A6P8Y5V4"/>
<dbReference type="PANTHER" id="PTHR11559">
    <property type="entry name" value="CARBOXYLESTERASE"/>
    <property type="match status" value="1"/>
</dbReference>
<keyword evidence="7" id="KW-0472">Membrane</keyword>
<evidence type="ECO:0000256" key="2">
    <source>
        <dbReference type="ARBA" id="ARBA00022487"/>
    </source>
</evidence>
<keyword evidence="7" id="KW-1133">Transmembrane helix</keyword>
<evidence type="ECO:0000313" key="9">
    <source>
        <dbReference type="Proteomes" id="UP000515158"/>
    </source>
</evidence>
<dbReference type="Gene3D" id="3.40.50.1820">
    <property type="entry name" value="alpha/beta hydrolase"/>
    <property type="match status" value="1"/>
</dbReference>
<accession>A0A6P8Y5V4</accession>
<reference evidence="10" key="1">
    <citation type="submission" date="2025-08" db="UniProtKB">
        <authorList>
            <consortium name="RefSeq"/>
        </authorList>
    </citation>
    <scope>IDENTIFICATION</scope>
    <source>
        <tissue evidence="10">Total insect</tissue>
    </source>
</reference>
<sequence length="626" mass="68914">MSARSKVFGGLGVVVALVAVGLIVYYTTRGTNCPSNGPGPATASPPPVPVPTSPAPTPEGPVVRVQQGLLEGVNKWTRGKGANRVEYAAFWGVPFAQPPVGPLRFKAPRPHPGWTGVRSAKEAGSWCAQGQDGDLRGSEDCLFLNVFTTNLDKSEKQPVYVFVHGGGFQFGAPSVTRYGPDYLLPHGVVVVTVQYRLGALGFLSLDTEEIPGNCALKDNVAALQWIHNNIAAFGGDPNRVTIGGQSAGGAMAGWLTRLPEMKGRIHGATLMSGTPYHNWAYTETHIPTALQVASNIAHKTVTDFNEAEQYLMNATIEELHVNAMLAINSAMQSQPEVPVVPTPERRKPVPGGEPLLVTKDKESYFLDPEMPAIPMLIGNTNAEWLPYYYQNNPRSEATIDEELVENIARHVPKDLLPNQDTRKILGLPESTVDYNTILEEVKKGVRDHVTASCDLGCTLKTYFDNIWQTTDTHRLAMFRAKENKADTYLFKFSVRTDVNQPLAGPSDTKDVATHTDDLGYYLTRLIDLDPKPDADLALQRVAALWTNFIKYGKPVPQTDPVVLTTDWPPNTSFENEVTFLEMKTDAFFLRKESFSGPMIQFWRDLYHKYRMTTPAPVRAPGRVRGL</sequence>
<gene>
    <name evidence="10" type="primary">LOC117639623</name>
</gene>